<dbReference type="AlphaFoldDB" id="A0A2U3LJN4"/>
<gene>
    <name evidence="1" type="ORF">SBF1_5580002</name>
</gene>
<dbReference type="Proteomes" id="UP000238916">
    <property type="component" value="Unassembled WGS sequence"/>
</dbReference>
<reference evidence="2" key="1">
    <citation type="submission" date="2018-02" db="EMBL/GenBank/DDBJ databases">
        <authorList>
            <person name="Hausmann B."/>
        </authorList>
    </citation>
    <scope>NUCLEOTIDE SEQUENCE [LARGE SCALE GENOMIC DNA]</scope>
    <source>
        <strain evidence="2">Peat soil MAG SbF1</strain>
    </source>
</reference>
<name>A0A2U3LJN4_9FIRM</name>
<dbReference type="EMBL" id="OMOF01000510">
    <property type="protein sequence ID" value="SPF52064.1"/>
    <property type="molecule type" value="Genomic_DNA"/>
</dbReference>
<evidence type="ECO:0000313" key="1">
    <source>
        <dbReference type="EMBL" id="SPF52064.1"/>
    </source>
</evidence>
<accession>A0A2U3LJN4</accession>
<sequence>MIGGIDEPTSMYERTVSMRCMREKQRLVVRVPIEKSQFGISYVAISNPLWNNGKLEGVVSVAMSDKFYGVSSVDSYDLSDFYSILN</sequence>
<organism evidence="1 2">
    <name type="scientific">Candidatus Desulfosporosinus infrequens</name>
    <dbReference type="NCBI Taxonomy" id="2043169"/>
    <lineage>
        <taxon>Bacteria</taxon>
        <taxon>Bacillati</taxon>
        <taxon>Bacillota</taxon>
        <taxon>Clostridia</taxon>
        <taxon>Eubacteriales</taxon>
        <taxon>Desulfitobacteriaceae</taxon>
        <taxon>Desulfosporosinus</taxon>
    </lineage>
</organism>
<proteinExistence type="predicted"/>
<protein>
    <submittedName>
        <fullName evidence="1">Methyl-accepting chemotaxis (MCP) signaling domain protein</fullName>
    </submittedName>
</protein>
<evidence type="ECO:0000313" key="2">
    <source>
        <dbReference type="Proteomes" id="UP000238916"/>
    </source>
</evidence>